<organism evidence="1 2">
    <name type="scientific">Aspergillus bertholletiae</name>
    <dbReference type="NCBI Taxonomy" id="1226010"/>
    <lineage>
        <taxon>Eukaryota</taxon>
        <taxon>Fungi</taxon>
        <taxon>Dikarya</taxon>
        <taxon>Ascomycota</taxon>
        <taxon>Pezizomycotina</taxon>
        <taxon>Eurotiomycetes</taxon>
        <taxon>Eurotiomycetidae</taxon>
        <taxon>Eurotiales</taxon>
        <taxon>Aspergillaceae</taxon>
        <taxon>Aspergillus</taxon>
        <taxon>Aspergillus subgen. Circumdati</taxon>
    </lineage>
</organism>
<reference evidence="1 2" key="1">
    <citation type="submission" date="2019-04" db="EMBL/GenBank/DDBJ databases">
        <title>Friends and foes A comparative genomics studyof 23 Aspergillus species from section Flavi.</title>
        <authorList>
            <consortium name="DOE Joint Genome Institute"/>
            <person name="Kjaerbolling I."/>
            <person name="Vesth T."/>
            <person name="Frisvad J.C."/>
            <person name="Nybo J.L."/>
            <person name="Theobald S."/>
            <person name="Kildgaard S."/>
            <person name="Isbrandt T."/>
            <person name="Kuo A."/>
            <person name="Sato A."/>
            <person name="Lyhne E.K."/>
            <person name="Kogle M.E."/>
            <person name="Wiebenga A."/>
            <person name="Kun R.S."/>
            <person name="Lubbers R.J."/>
            <person name="Makela M.R."/>
            <person name="Barry K."/>
            <person name="Chovatia M."/>
            <person name="Clum A."/>
            <person name="Daum C."/>
            <person name="Haridas S."/>
            <person name="He G."/>
            <person name="LaButti K."/>
            <person name="Lipzen A."/>
            <person name="Mondo S."/>
            <person name="Riley R."/>
            <person name="Salamov A."/>
            <person name="Simmons B.A."/>
            <person name="Magnuson J.K."/>
            <person name="Henrissat B."/>
            <person name="Mortensen U.H."/>
            <person name="Larsen T.O."/>
            <person name="Devries R.P."/>
            <person name="Grigoriev I.V."/>
            <person name="Machida M."/>
            <person name="Baker S.E."/>
            <person name="Andersen M.R."/>
        </authorList>
    </citation>
    <scope>NUCLEOTIDE SEQUENCE [LARGE SCALE GENOMIC DNA]</scope>
    <source>
        <strain evidence="1 2">IBT 29228</strain>
    </source>
</reference>
<dbReference type="AlphaFoldDB" id="A0A5N7B8X8"/>
<gene>
    <name evidence="1" type="ORF">BDV26DRAFT_261940</name>
</gene>
<protein>
    <submittedName>
        <fullName evidence="1">Uncharacterized protein</fullName>
    </submittedName>
</protein>
<dbReference type="EMBL" id="ML736211">
    <property type="protein sequence ID" value="KAE8378197.1"/>
    <property type="molecule type" value="Genomic_DNA"/>
</dbReference>
<accession>A0A5N7B8X8</accession>
<dbReference type="Proteomes" id="UP000326198">
    <property type="component" value="Unassembled WGS sequence"/>
</dbReference>
<keyword evidence="2" id="KW-1185">Reference proteome</keyword>
<name>A0A5N7B8X8_9EURO</name>
<sequence>MASDILCILSLHPVKLWYRTPFSLYSVQPQPPNLMAGRYVRQGRLGVNICQAVDCNLVALWFVVQVVLGGLPILCLAPSVSVPCSHVVVLL</sequence>
<evidence type="ECO:0000313" key="1">
    <source>
        <dbReference type="EMBL" id="KAE8378197.1"/>
    </source>
</evidence>
<proteinExistence type="predicted"/>
<evidence type="ECO:0000313" key="2">
    <source>
        <dbReference type="Proteomes" id="UP000326198"/>
    </source>
</evidence>